<evidence type="ECO:0000256" key="4">
    <source>
        <dbReference type="PIRSR" id="PIRSR613078-2"/>
    </source>
</evidence>
<dbReference type="PANTHER" id="PTHR48100:SF1">
    <property type="entry name" value="HISTIDINE PHOSPHATASE FAMILY PROTEIN-RELATED"/>
    <property type="match status" value="1"/>
</dbReference>
<protein>
    <submittedName>
        <fullName evidence="5">Phosphoglycerate mutase</fullName>
    </submittedName>
</protein>
<keyword evidence="2" id="KW-0413">Isomerase</keyword>
<dbReference type="PROSITE" id="PS00175">
    <property type="entry name" value="PG_MUTASE"/>
    <property type="match status" value="1"/>
</dbReference>
<keyword evidence="1" id="KW-0324">Glycolysis</keyword>
<dbReference type="InterPro" id="IPR050275">
    <property type="entry name" value="PGM_Phosphatase"/>
</dbReference>
<feature type="binding site" evidence="4">
    <location>
        <position position="59"/>
    </location>
    <ligand>
        <name>substrate</name>
    </ligand>
</feature>
<dbReference type="SUPFAM" id="SSF53254">
    <property type="entry name" value="Phosphoglycerate mutase-like"/>
    <property type="match status" value="1"/>
</dbReference>
<dbReference type="GO" id="GO:0005737">
    <property type="term" value="C:cytoplasm"/>
    <property type="evidence" value="ECO:0007669"/>
    <property type="project" value="TreeGrafter"/>
</dbReference>
<feature type="active site" description="Proton donor/acceptor" evidence="3">
    <location>
        <position position="84"/>
    </location>
</feature>
<dbReference type="CDD" id="cd07067">
    <property type="entry name" value="HP_PGM_like"/>
    <property type="match status" value="1"/>
</dbReference>
<feature type="active site" description="Tele-phosphohistidine intermediate" evidence="3">
    <location>
        <position position="10"/>
    </location>
</feature>
<dbReference type="GO" id="GO:0016791">
    <property type="term" value="F:phosphatase activity"/>
    <property type="evidence" value="ECO:0007669"/>
    <property type="project" value="TreeGrafter"/>
</dbReference>
<dbReference type="AlphaFoldDB" id="A0A0A0BN85"/>
<dbReference type="InterPro" id="IPR013078">
    <property type="entry name" value="His_Pase_superF_clade-1"/>
</dbReference>
<dbReference type="Pfam" id="PF00300">
    <property type="entry name" value="His_Phos_1"/>
    <property type="match status" value="1"/>
</dbReference>
<evidence type="ECO:0000256" key="2">
    <source>
        <dbReference type="ARBA" id="ARBA00023235"/>
    </source>
</evidence>
<dbReference type="RefSeq" id="WP_052426451.1">
    <property type="nucleotide sequence ID" value="NZ_AXCY01000097.1"/>
</dbReference>
<proteinExistence type="predicted"/>
<evidence type="ECO:0000256" key="3">
    <source>
        <dbReference type="PIRSR" id="PIRSR613078-1"/>
    </source>
</evidence>
<dbReference type="PANTHER" id="PTHR48100">
    <property type="entry name" value="BROAD-SPECIFICITY PHOSPHATASE YOR283W-RELATED"/>
    <property type="match status" value="1"/>
</dbReference>
<dbReference type="Proteomes" id="UP000029839">
    <property type="component" value="Unassembled WGS sequence"/>
</dbReference>
<keyword evidence="6" id="KW-1185">Reference proteome</keyword>
<name>A0A0A0BN85_9CELL</name>
<dbReference type="InterPro" id="IPR001345">
    <property type="entry name" value="PG/BPGM_mutase_AS"/>
</dbReference>
<evidence type="ECO:0000313" key="6">
    <source>
        <dbReference type="Proteomes" id="UP000029839"/>
    </source>
</evidence>
<evidence type="ECO:0000313" key="5">
    <source>
        <dbReference type="EMBL" id="KGM09426.1"/>
    </source>
</evidence>
<sequence>MSALLYLVRHGETDWNRERRLQGWIDVPLNDVGRAQAEETASRFARRPVDTVVVSPLSRARESGAIIASRLGLALPTVDSGLKERSYGVTEGLTHAEVAARFPPPQQVPGRETREQVLERAVAALGRIATRSDGGTAVVVTHGALIRAVVTEVAPGVADTLDVPIANGSVHSFAWDAGCGRGRLIRFDDPVDLELEELDAEALRLAELSTSVPR</sequence>
<evidence type="ECO:0000256" key="1">
    <source>
        <dbReference type="ARBA" id="ARBA00023152"/>
    </source>
</evidence>
<reference evidence="5 6" key="1">
    <citation type="submission" date="2013-08" db="EMBL/GenBank/DDBJ databases">
        <title>Genome sequencing of Cellulomonas carbonis T26.</title>
        <authorList>
            <person name="Chen F."/>
            <person name="Li Y."/>
            <person name="Wang G."/>
        </authorList>
    </citation>
    <scope>NUCLEOTIDE SEQUENCE [LARGE SCALE GENOMIC DNA]</scope>
    <source>
        <strain evidence="5 6">T26</strain>
    </source>
</reference>
<comment type="caution">
    <text evidence="5">The sequence shown here is derived from an EMBL/GenBank/DDBJ whole genome shotgun (WGS) entry which is preliminary data.</text>
</comment>
<reference evidence="5 6" key="2">
    <citation type="journal article" date="2015" name="Stand. Genomic Sci.">
        <title>Draft genome sequence of Cellulomonas carbonis T26(T) and comparative analysis of six Cellulomonas genomes.</title>
        <authorList>
            <person name="Zhuang W."/>
            <person name="Zhang S."/>
            <person name="Xia X."/>
            <person name="Wang G."/>
        </authorList>
    </citation>
    <scope>NUCLEOTIDE SEQUENCE [LARGE SCALE GENOMIC DNA]</scope>
    <source>
        <strain evidence="5 6">T26</strain>
    </source>
</reference>
<dbReference type="OrthoDB" id="4697614at2"/>
<dbReference type="EMBL" id="AXCY01000097">
    <property type="protein sequence ID" value="KGM09426.1"/>
    <property type="molecule type" value="Genomic_DNA"/>
</dbReference>
<feature type="binding site" evidence="4">
    <location>
        <begin position="84"/>
        <end position="87"/>
    </location>
    <ligand>
        <name>substrate</name>
    </ligand>
</feature>
<organism evidence="5 6">
    <name type="scientific">Cellulomonas carbonis T26</name>
    <dbReference type="NCBI Taxonomy" id="947969"/>
    <lineage>
        <taxon>Bacteria</taxon>
        <taxon>Bacillati</taxon>
        <taxon>Actinomycetota</taxon>
        <taxon>Actinomycetes</taxon>
        <taxon>Micrococcales</taxon>
        <taxon>Cellulomonadaceae</taxon>
        <taxon>Cellulomonas</taxon>
    </lineage>
</organism>
<accession>A0A0A0BN85</accession>
<gene>
    <name evidence="5" type="ORF">N868_02180</name>
</gene>
<dbReference type="InterPro" id="IPR029033">
    <property type="entry name" value="His_PPase_superfam"/>
</dbReference>
<feature type="binding site" evidence="4">
    <location>
        <begin position="9"/>
        <end position="16"/>
    </location>
    <ligand>
        <name>substrate</name>
    </ligand>
</feature>
<dbReference type="SMART" id="SM00855">
    <property type="entry name" value="PGAM"/>
    <property type="match status" value="1"/>
</dbReference>
<dbReference type="Gene3D" id="3.40.50.1240">
    <property type="entry name" value="Phosphoglycerate mutase-like"/>
    <property type="match status" value="1"/>
</dbReference>